<dbReference type="InterPro" id="IPR001888">
    <property type="entry name" value="Transposase_1"/>
</dbReference>
<dbReference type="InterPro" id="IPR052709">
    <property type="entry name" value="Transposase-MT_Hybrid"/>
</dbReference>
<dbReference type="AlphaFoldDB" id="A0A4Y2B8K4"/>
<organism evidence="1 2">
    <name type="scientific">Araneus ventricosus</name>
    <name type="common">Orbweaver spider</name>
    <name type="synonym">Epeira ventricosa</name>
    <dbReference type="NCBI Taxonomy" id="182803"/>
    <lineage>
        <taxon>Eukaryota</taxon>
        <taxon>Metazoa</taxon>
        <taxon>Ecdysozoa</taxon>
        <taxon>Arthropoda</taxon>
        <taxon>Chelicerata</taxon>
        <taxon>Arachnida</taxon>
        <taxon>Araneae</taxon>
        <taxon>Araneomorphae</taxon>
        <taxon>Entelegynae</taxon>
        <taxon>Araneoidea</taxon>
        <taxon>Araneidae</taxon>
        <taxon>Araneus</taxon>
    </lineage>
</organism>
<sequence length="144" mass="16958">MMCCLLYSQVMHQSACVAVVNFSQELLRRYVSVDETWIHYYSPETKERSKQWDFRGDPAPKKAKTLKSVSKVMATVFWDASGILYVDYLEKGQTINGEYYASLLHRLREEINEKCPHLAKKKFSSIKTMHGCTSAQFRWREFWN</sequence>
<comment type="caution">
    <text evidence="1">The sequence shown here is derived from an EMBL/GenBank/DDBJ whole genome shotgun (WGS) entry which is preliminary data.</text>
</comment>
<accession>A0A4Y2B8K4</accession>
<evidence type="ECO:0008006" key="3">
    <source>
        <dbReference type="Google" id="ProtNLM"/>
    </source>
</evidence>
<protein>
    <recommendedName>
        <fullName evidence="3">Mariner Mos1 transposase</fullName>
    </recommendedName>
</protein>
<keyword evidence="2" id="KW-1185">Reference proteome</keyword>
<evidence type="ECO:0000313" key="1">
    <source>
        <dbReference type="EMBL" id="GBL87739.1"/>
    </source>
</evidence>
<dbReference type="GO" id="GO:0003676">
    <property type="term" value="F:nucleic acid binding"/>
    <property type="evidence" value="ECO:0007669"/>
    <property type="project" value="InterPro"/>
</dbReference>
<dbReference type="InterPro" id="IPR036397">
    <property type="entry name" value="RNaseH_sf"/>
</dbReference>
<evidence type="ECO:0000313" key="2">
    <source>
        <dbReference type="Proteomes" id="UP000499080"/>
    </source>
</evidence>
<dbReference type="PANTHER" id="PTHR46060:SF1">
    <property type="entry name" value="MARINER MOS1 TRANSPOSASE-LIKE PROTEIN"/>
    <property type="match status" value="1"/>
</dbReference>
<dbReference type="Pfam" id="PF01359">
    <property type="entry name" value="Transposase_1"/>
    <property type="match status" value="1"/>
</dbReference>
<dbReference type="PANTHER" id="PTHR46060">
    <property type="entry name" value="MARINER MOS1 TRANSPOSASE-LIKE PROTEIN"/>
    <property type="match status" value="1"/>
</dbReference>
<gene>
    <name evidence="1" type="ORF">AVEN_81350_1</name>
</gene>
<reference evidence="1 2" key="1">
    <citation type="journal article" date="2019" name="Sci. Rep.">
        <title>Orb-weaving spider Araneus ventricosus genome elucidates the spidroin gene catalogue.</title>
        <authorList>
            <person name="Kono N."/>
            <person name="Nakamura H."/>
            <person name="Ohtoshi R."/>
            <person name="Moran D.A.P."/>
            <person name="Shinohara A."/>
            <person name="Yoshida Y."/>
            <person name="Fujiwara M."/>
            <person name="Mori M."/>
            <person name="Tomita M."/>
            <person name="Arakawa K."/>
        </authorList>
    </citation>
    <scope>NUCLEOTIDE SEQUENCE [LARGE SCALE GENOMIC DNA]</scope>
</reference>
<dbReference type="OrthoDB" id="6434511at2759"/>
<name>A0A4Y2B8K4_ARAVE</name>
<dbReference type="Proteomes" id="UP000499080">
    <property type="component" value="Unassembled WGS sequence"/>
</dbReference>
<dbReference type="Gene3D" id="3.30.420.10">
    <property type="entry name" value="Ribonuclease H-like superfamily/Ribonuclease H"/>
    <property type="match status" value="1"/>
</dbReference>
<dbReference type="EMBL" id="BGPR01000055">
    <property type="protein sequence ID" value="GBL87739.1"/>
    <property type="molecule type" value="Genomic_DNA"/>
</dbReference>
<proteinExistence type="predicted"/>